<dbReference type="InterPro" id="IPR050231">
    <property type="entry name" value="Iron_ascorbate_oxido_reductase"/>
</dbReference>
<dbReference type="Gene3D" id="2.60.120.330">
    <property type="entry name" value="B-lactam Antibiotic, Isopenicillin N Synthase, Chain"/>
    <property type="match status" value="1"/>
</dbReference>
<keyword evidence="2 7" id="KW-0479">Metal-binding</keyword>
<evidence type="ECO:0000259" key="8">
    <source>
        <dbReference type="PROSITE" id="PS51471"/>
    </source>
</evidence>
<evidence type="ECO:0000256" key="1">
    <source>
        <dbReference type="ARBA" id="ARBA00008056"/>
    </source>
</evidence>
<evidence type="ECO:0000313" key="10">
    <source>
        <dbReference type="Proteomes" id="UP000323506"/>
    </source>
</evidence>
<dbReference type="FunFam" id="2.60.120.330:FF:000022">
    <property type="entry name" value="Probable 2-oxoglutarate-dependent dioxygenase AOP1.2"/>
    <property type="match status" value="1"/>
</dbReference>
<dbReference type="PANTHER" id="PTHR47990">
    <property type="entry name" value="2-OXOGLUTARATE (2OG) AND FE(II)-DEPENDENT OXYGENASE SUPERFAMILY PROTEIN-RELATED"/>
    <property type="match status" value="1"/>
</dbReference>
<evidence type="ECO:0000256" key="4">
    <source>
        <dbReference type="ARBA" id="ARBA00023002"/>
    </source>
</evidence>
<evidence type="ECO:0000256" key="2">
    <source>
        <dbReference type="ARBA" id="ARBA00022723"/>
    </source>
</evidence>
<dbReference type="AlphaFoldDB" id="A0A5D2AWR7"/>
<evidence type="ECO:0000313" key="9">
    <source>
        <dbReference type="EMBL" id="TYG49301.1"/>
    </source>
</evidence>
<protein>
    <recommendedName>
        <fullName evidence="8">Fe2OG dioxygenase domain-containing protein</fullName>
    </recommendedName>
</protein>
<dbReference type="Pfam" id="PF03171">
    <property type="entry name" value="2OG-FeII_Oxy"/>
    <property type="match status" value="1"/>
</dbReference>
<dbReference type="Proteomes" id="UP000323506">
    <property type="component" value="Chromosome D10"/>
</dbReference>
<accession>A0A5D2AWR7</accession>
<gene>
    <name evidence="9" type="ORF">ES288_D10G083100v1</name>
</gene>
<evidence type="ECO:0000256" key="6">
    <source>
        <dbReference type="ARBA" id="ARBA00057022"/>
    </source>
</evidence>
<dbReference type="PROSITE" id="PS51471">
    <property type="entry name" value="FE2OG_OXY"/>
    <property type="match status" value="1"/>
</dbReference>
<dbReference type="GO" id="GO:0046872">
    <property type="term" value="F:metal ion binding"/>
    <property type="evidence" value="ECO:0007669"/>
    <property type="project" value="UniProtKB-KW"/>
</dbReference>
<organism evidence="9 10">
    <name type="scientific">Gossypium darwinii</name>
    <name type="common">Darwin's cotton</name>
    <name type="synonym">Gossypium barbadense var. darwinii</name>
    <dbReference type="NCBI Taxonomy" id="34276"/>
    <lineage>
        <taxon>Eukaryota</taxon>
        <taxon>Viridiplantae</taxon>
        <taxon>Streptophyta</taxon>
        <taxon>Embryophyta</taxon>
        <taxon>Tracheophyta</taxon>
        <taxon>Spermatophyta</taxon>
        <taxon>Magnoliopsida</taxon>
        <taxon>eudicotyledons</taxon>
        <taxon>Gunneridae</taxon>
        <taxon>Pentapetalae</taxon>
        <taxon>rosids</taxon>
        <taxon>malvids</taxon>
        <taxon>Malvales</taxon>
        <taxon>Malvaceae</taxon>
        <taxon>Malvoideae</taxon>
        <taxon>Gossypium</taxon>
    </lineage>
</organism>
<dbReference type="EMBL" id="CM017710">
    <property type="protein sequence ID" value="TYG49301.1"/>
    <property type="molecule type" value="Genomic_DNA"/>
</dbReference>
<keyword evidence="10" id="KW-1185">Reference proteome</keyword>
<keyword evidence="4 7" id="KW-0560">Oxidoreductase</keyword>
<proteinExistence type="inferred from homology"/>
<feature type="domain" description="Fe2OG dioxygenase" evidence="8">
    <location>
        <begin position="162"/>
        <end position="263"/>
    </location>
</feature>
<comment type="similarity">
    <text evidence="1 7">Belongs to the iron/ascorbate-dependent oxidoreductase family.</text>
</comment>
<sequence length="314" mass="35673">MVFQTPLKLPVIDFSKPDLKPGSNEWDLVKGQVQQALQEYGCFEALFDKIPLHLREAIFGSLQELFDLPLQAKIRNVSNKPYHGYVGQYPQVPLYESMGVDDANITEKVEALTTTLWPQGNSSFSNTIQSFSEQLSELDQIVRRMILESFDLEKYMDEHMGSTNYLLRVMKYKGPKTTETKLGLHSHTDKNIVTILYQNEVDGLEVLSKEGEWINVKPSKQSFTVMIGESLYAWLNGRVHAPYHRVMMTGDKARYSAGLFSVPKAGYIIKAPDELVDEAHPLLFKPFDHVEFLGFYYTEAGQKAESALKVFCGV</sequence>
<dbReference type="Pfam" id="PF14226">
    <property type="entry name" value="DIOX_N"/>
    <property type="match status" value="1"/>
</dbReference>
<evidence type="ECO:0000256" key="7">
    <source>
        <dbReference type="RuleBase" id="RU003682"/>
    </source>
</evidence>
<keyword evidence="3" id="KW-0223">Dioxygenase</keyword>
<evidence type="ECO:0000256" key="5">
    <source>
        <dbReference type="ARBA" id="ARBA00023004"/>
    </source>
</evidence>
<dbReference type="GO" id="GO:0051213">
    <property type="term" value="F:dioxygenase activity"/>
    <property type="evidence" value="ECO:0007669"/>
    <property type="project" value="UniProtKB-KW"/>
</dbReference>
<dbReference type="InterPro" id="IPR027443">
    <property type="entry name" value="IPNS-like_sf"/>
</dbReference>
<dbReference type="InterPro" id="IPR044861">
    <property type="entry name" value="IPNS-like_FE2OG_OXY"/>
</dbReference>
<reference evidence="9 10" key="1">
    <citation type="submission" date="2019-06" db="EMBL/GenBank/DDBJ databases">
        <title>WGS assembly of Gossypium darwinii.</title>
        <authorList>
            <person name="Chen Z.J."/>
            <person name="Sreedasyam A."/>
            <person name="Ando A."/>
            <person name="Song Q."/>
            <person name="De L."/>
            <person name="Hulse-Kemp A."/>
            <person name="Ding M."/>
            <person name="Ye W."/>
            <person name="Kirkbride R."/>
            <person name="Jenkins J."/>
            <person name="Plott C."/>
            <person name="Lovell J."/>
            <person name="Lin Y.-M."/>
            <person name="Vaughn R."/>
            <person name="Liu B."/>
            <person name="Li W."/>
            <person name="Simpson S."/>
            <person name="Scheffler B."/>
            <person name="Saski C."/>
            <person name="Grover C."/>
            <person name="Hu G."/>
            <person name="Conover J."/>
            <person name="Carlson J."/>
            <person name="Shu S."/>
            <person name="Boston L."/>
            <person name="Williams M."/>
            <person name="Peterson D."/>
            <person name="Mcgee K."/>
            <person name="Jones D."/>
            <person name="Wendel J."/>
            <person name="Stelly D."/>
            <person name="Grimwood J."/>
            <person name="Schmutz J."/>
        </authorList>
    </citation>
    <scope>NUCLEOTIDE SEQUENCE [LARGE SCALE GENOMIC DNA]</scope>
    <source>
        <strain evidence="9">1808015.09</strain>
    </source>
</reference>
<comment type="function">
    <text evidence="6">Probable 2-oxoglutarate-dependent dioxygenase that may be involved in glucosinolates biosynthesis. May play a role in the production of aliphatic glucosinolates.</text>
</comment>
<dbReference type="SUPFAM" id="SSF51197">
    <property type="entry name" value="Clavaminate synthase-like"/>
    <property type="match status" value="1"/>
</dbReference>
<keyword evidence="5 7" id="KW-0408">Iron</keyword>
<evidence type="ECO:0000256" key="3">
    <source>
        <dbReference type="ARBA" id="ARBA00022964"/>
    </source>
</evidence>
<name>A0A5D2AWR7_GOSDA</name>
<dbReference type="InterPro" id="IPR005123">
    <property type="entry name" value="Oxoglu/Fe-dep_dioxygenase_dom"/>
</dbReference>
<dbReference type="InterPro" id="IPR026992">
    <property type="entry name" value="DIOX_N"/>
</dbReference>